<keyword evidence="1" id="KW-0472">Membrane</keyword>
<dbReference type="EMBL" id="JAMLDX010000004">
    <property type="protein sequence ID" value="MCP3730214.1"/>
    <property type="molecule type" value="Genomic_DNA"/>
</dbReference>
<keyword evidence="1" id="KW-0812">Transmembrane</keyword>
<keyword evidence="3" id="KW-1185">Reference proteome</keyword>
<name>A0A9X2HJF6_9SPHN</name>
<dbReference type="RefSeq" id="WP_254292326.1">
    <property type="nucleotide sequence ID" value="NZ_JAMLDX010000004.1"/>
</dbReference>
<organism evidence="2 3">
    <name type="scientific">Sphingomonas tagetis</name>
    <dbReference type="NCBI Taxonomy" id="2949092"/>
    <lineage>
        <taxon>Bacteria</taxon>
        <taxon>Pseudomonadati</taxon>
        <taxon>Pseudomonadota</taxon>
        <taxon>Alphaproteobacteria</taxon>
        <taxon>Sphingomonadales</taxon>
        <taxon>Sphingomonadaceae</taxon>
        <taxon>Sphingomonas</taxon>
    </lineage>
</organism>
<dbReference type="AlphaFoldDB" id="A0A9X2HJF6"/>
<gene>
    <name evidence="2" type="ORF">M9978_07200</name>
</gene>
<proteinExistence type="predicted"/>
<keyword evidence="1" id="KW-1133">Transmembrane helix</keyword>
<sequence length="143" mass="15698">MASSFPSNPPAWFKVAAIVLILWGLMGCASLYMHFGIGPGPDATDYDRKLYAAMPMWLNLVYIGAVACGLLGAIGLFLRRSWAVLLSALSLILVVIQFGWMFLATDIIAVKGAWVTYFPAFIFVMQAIQLYVANKASKSGWLR</sequence>
<dbReference type="Proteomes" id="UP001139451">
    <property type="component" value="Unassembled WGS sequence"/>
</dbReference>
<comment type="caution">
    <text evidence="2">The sequence shown here is derived from an EMBL/GenBank/DDBJ whole genome shotgun (WGS) entry which is preliminary data.</text>
</comment>
<protein>
    <submittedName>
        <fullName evidence="2">Sugar transporter</fullName>
    </submittedName>
</protein>
<accession>A0A9X2HJF6</accession>
<evidence type="ECO:0000313" key="2">
    <source>
        <dbReference type="EMBL" id="MCP3730214.1"/>
    </source>
</evidence>
<keyword evidence="2" id="KW-0762">Sugar transport</keyword>
<feature type="transmembrane region" description="Helical" evidence="1">
    <location>
        <begin position="12"/>
        <end position="37"/>
    </location>
</feature>
<keyword evidence="2" id="KW-0813">Transport</keyword>
<feature type="transmembrane region" description="Helical" evidence="1">
    <location>
        <begin position="83"/>
        <end position="102"/>
    </location>
</feature>
<reference evidence="2" key="1">
    <citation type="submission" date="2022-05" db="EMBL/GenBank/DDBJ databases">
        <title>Sphingomonas sp. strain MG17 Genome sequencing and assembly.</title>
        <authorList>
            <person name="Kim I."/>
        </authorList>
    </citation>
    <scope>NUCLEOTIDE SEQUENCE</scope>
    <source>
        <strain evidence="2">MG17</strain>
    </source>
</reference>
<evidence type="ECO:0000256" key="1">
    <source>
        <dbReference type="SAM" id="Phobius"/>
    </source>
</evidence>
<feature type="transmembrane region" description="Helical" evidence="1">
    <location>
        <begin position="57"/>
        <end position="78"/>
    </location>
</feature>
<evidence type="ECO:0000313" key="3">
    <source>
        <dbReference type="Proteomes" id="UP001139451"/>
    </source>
</evidence>
<feature type="transmembrane region" description="Helical" evidence="1">
    <location>
        <begin position="114"/>
        <end position="133"/>
    </location>
</feature>